<protein>
    <recommendedName>
        <fullName evidence="2">HutD-family protein</fullName>
    </recommendedName>
</protein>
<gene>
    <name evidence="1" type="ORF">HMPREF9726_01246</name>
</gene>
<evidence type="ECO:0008006" key="2">
    <source>
        <dbReference type="Google" id="ProtNLM"/>
    </source>
</evidence>
<dbReference type="AlphaFoldDB" id="A0A0E2E5S9"/>
<dbReference type="InterPro" id="IPR014710">
    <property type="entry name" value="RmlC-like_jellyroll"/>
</dbReference>
<proteinExistence type="predicted"/>
<comment type="caution">
    <text evidence="1">The sequence shown here is derived from an EMBL/GenBank/DDBJ whole genome shotgun (WGS) entry which is preliminary data.</text>
</comment>
<organism evidence="1">
    <name type="scientific">Treponema denticola H-22</name>
    <dbReference type="NCBI Taxonomy" id="999432"/>
    <lineage>
        <taxon>Bacteria</taxon>
        <taxon>Pseudomonadati</taxon>
        <taxon>Spirochaetota</taxon>
        <taxon>Spirochaetia</taxon>
        <taxon>Spirochaetales</taxon>
        <taxon>Treponemataceae</taxon>
        <taxon>Treponema</taxon>
    </lineage>
</organism>
<dbReference type="InterPro" id="IPR010282">
    <property type="entry name" value="Uncharacterised_HutD/Ves"/>
</dbReference>
<dbReference type="InterPro" id="IPR011051">
    <property type="entry name" value="RmlC_Cupin_sf"/>
</dbReference>
<dbReference type="SUPFAM" id="SSF51182">
    <property type="entry name" value="RmlC-like cupins"/>
    <property type="match status" value="1"/>
</dbReference>
<dbReference type="PANTHER" id="PTHR37943">
    <property type="entry name" value="PROTEIN VES"/>
    <property type="match status" value="1"/>
</dbReference>
<reference evidence="1" key="1">
    <citation type="submission" date="2012-01" db="EMBL/GenBank/DDBJ databases">
        <title>The Genome Sequence of Treponema denticola H-22.</title>
        <authorList>
            <consortium name="The Broad Institute Genome Sequencing Platform"/>
            <person name="Earl A."/>
            <person name="Ward D."/>
            <person name="Feldgarden M."/>
            <person name="Gevers D."/>
            <person name="Blanton J.M."/>
            <person name="Fenno C.J."/>
            <person name="Baranova O.V."/>
            <person name="Mathney J."/>
            <person name="Dewhirst F.E."/>
            <person name="Izard J."/>
            <person name="Young S.K."/>
            <person name="Zeng Q."/>
            <person name="Gargeya S."/>
            <person name="Fitzgerald M."/>
            <person name="Haas B."/>
            <person name="Abouelleil A."/>
            <person name="Alvarado L."/>
            <person name="Arachchi H.M."/>
            <person name="Berlin A."/>
            <person name="Chapman S.B."/>
            <person name="Gearin G."/>
            <person name="Goldberg J."/>
            <person name="Griggs A."/>
            <person name="Gujja S."/>
            <person name="Hansen M."/>
            <person name="Heiman D."/>
            <person name="Howarth C."/>
            <person name="Larimer J."/>
            <person name="Lui A."/>
            <person name="MacDonald P.J.P."/>
            <person name="McCowen C."/>
            <person name="Montmayeur A."/>
            <person name="Murphy C."/>
            <person name="Neiman D."/>
            <person name="Pearson M."/>
            <person name="Priest M."/>
            <person name="Roberts A."/>
            <person name="Saif S."/>
            <person name="Shea T."/>
            <person name="Sisk P."/>
            <person name="Stolte C."/>
            <person name="Sykes S."/>
            <person name="Wortman J."/>
            <person name="Nusbaum C."/>
            <person name="Birren B."/>
        </authorList>
    </citation>
    <scope>NUCLEOTIDE SEQUENCE [LARGE SCALE GENOMIC DNA]</scope>
    <source>
        <strain evidence="1">H-22</strain>
    </source>
</reference>
<dbReference type="RefSeq" id="WP_002684294.1">
    <property type="nucleotide sequence ID" value="NZ_CM001795.1"/>
</dbReference>
<evidence type="ECO:0000313" key="1">
    <source>
        <dbReference type="EMBL" id="EMB33866.1"/>
    </source>
</evidence>
<sequence>MKITHYREKDFKTSNWSGGTTTELFIYPHEADYRKRDFLFRLSSATVDLDKSDFTPLPGFFRFISPLNGDLKISHDEKNFTKLKPYEVYAFDGGAKTVSMGRVRDFNLMVKDGVETEVKNFALNKNSVLKFSVSKGEIGWIFLYNTKVLLTAETVNEKKEFNLDKLDLIIFEADDYTNSDTKEEVLISADGALSLFYGKVPIAF</sequence>
<dbReference type="HOGENOM" id="CLU_090931_3_0_12"/>
<dbReference type="Pfam" id="PF05962">
    <property type="entry name" value="HutD"/>
    <property type="match status" value="1"/>
</dbReference>
<dbReference type="Proteomes" id="UP000011705">
    <property type="component" value="Chromosome"/>
</dbReference>
<dbReference type="EMBL" id="AGDV01000010">
    <property type="protein sequence ID" value="EMB33866.1"/>
    <property type="molecule type" value="Genomic_DNA"/>
</dbReference>
<accession>A0A0E2E5S9</accession>
<name>A0A0E2E5S9_TREDN</name>
<dbReference type="PANTHER" id="PTHR37943:SF1">
    <property type="entry name" value="PROTEIN VES"/>
    <property type="match status" value="1"/>
</dbReference>
<dbReference type="PATRIC" id="fig|999432.5.peg.1296"/>
<dbReference type="Gene3D" id="2.60.120.10">
    <property type="entry name" value="Jelly Rolls"/>
    <property type="match status" value="1"/>
</dbReference>